<evidence type="ECO:0000256" key="2">
    <source>
        <dbReference type="ARBA" id="ARBA00022801"/>
    </source>
</evidence>
<organism evidence="3 4">
    <name type="scientific">Muribacter muris</name>
    <dbReference type="NCBI Taxonomy" id="67855"/>
    <lineage>
        <taxon>Bacteria</taxon>
        <taxon>Pseudomonadati</taxon>
        <taxon>Pseudomonadota</taxon>
        <taxon>Gammaproteobacteria</taxon>
        <taxon>Pasteurellales</taxon>
        <taxon>Pasteurellaceae</taxon>
        <taxon>Muribacter</taxon>
    </lineage>
</organism>
<sequence length="89" mass="10330">MKNYLISYDLNNFDKDYSDLIKAIKTYRSALKILDSVFVIQTSSSAFEITSYLKEYLDENDEIIATELTEDTAWILQGKKSDELARLFT</sequence>
<dbReference type="InterPro" id="IPR019199">
    <property type="entry name" value="Virulence_VapD/CRISPR_Cas2"/>
</dbReference>
<keyword evidence="2" id="KW-0378">Hydrolase</keyword>
<dbReference type="GO" id="GO:0004518">
    <property type="term" value="F:nuclease activity"/>
    <property type="evidence" value="ECO:0007669"/>
    <property type="project" value="UniProtKB-KW"/>
</dbReference>
<gene>
    <name evidence="3" type="ORF">E4T80_09730</name>
</gene>
<dbReference type="GO" id="GO:0016787">
    <property type="term" value="F:hydrolase activity"/>
    <property type="evidence" value="ECO:0007669"/>
    <property type="project" value="UniProtKB-KW"/>
</dbReference>
<proteinExistence type="predicted"/>
<evidence type="ECO:0000313" key="3">
    <source>
        <dbReference type="EMBL" id="TFV08560.1"/>
    </source>
</evidence>
<name>A0A4Y9JV18_9PAST</name>
<dbReference type="Proteomes" id="UP000297396">
    <property type="component" value="Unassembled WGS sequence"/>
</dbReference>
<dbReference type="Pfam" id="PF09827">
    <property type="entry name" value="CRISPR_Cas2"/>
    <property type="match status" value="1"/>
</dbReference>
<dbReference type="RefSeq" id="WP_135057903.1">
    <property type="nucleotide sequence ID" value="NZ_JADGLC010000023.1"/>
</dbReference>
<dbReference type="OrthoDB" id="2656750at2"/>
<evidence type="ECO:0000256" key="1">
    <source>
        <dbReference type="ARBA" id="ARBA00022722"/>
    </source>
</evidence>
<evidence type="ECO:0000313" key="4">
    <source>
        <dbReference type="Proteomes" id="UP000297396"/>
    </source>
</evidence>
<comment type="caution">
    <text evidence="3">The sequence shown here is derived from an EMBL/GenBank/DDBJ whole genome shotgun (WGS) entry which is preliminary data.</text>
</comment>
<protein>
    <submittedName>
        <fullName evidence="3">CRISPR-associated protein Cas2</fullName>
    </submittedName>
</protein>
<dbReference type="EMBL" id="SPPA01000023">
    <property type="protein sequence ID" value="TFV08560.1"/>
    <property type="molecule type" value="Genomic_DNA"/>
</dbReference>
<accession>A0A4Y9JV18</accession>
<keyword evidence="1" id="KW-0540">Nuclease</keyword>
<dbReference type="AlphaFoldDB" id="A0A4Y9JV18"/>
<reference evidence="3 4" key="1">
    <citation type="submission" date="2019-03" db="EMBL/GenBank/DDBJ databases">
        <title>Diversity of the mouse oral microbiome.</title>
        <authorList>
            <person name="Joseph S."/>
            <person name="Aduse-Opoku J."/>
            <person name="Curtis M."/>
            <person name="Wade W."/>
            <person name="Hashim A."/>
        </authorList>
    </citation>
    <scope>NUCLEOTIDE SEQUENCE [LARGE SCALE GENOMIC DNA]</scope>
    <source>
        <strain evidence="3 4">WT12</strain>
    </source>
</reference>